<dbReference type="EMBL" id="BABT02000129">
    <property type="protein sequence ID" value="GAA97659.1"/>
    <property type="molecule type" value="Genomic_DNA"/>
</dbReference>
<dbReference type="Proteomes" id="UP000009131">
    <property type="component" value="Unassembled WGS sequence"/>
</dbReference>
<protein>
    <submittedName>
        <fullName evidence="1">Uncharacterized protein</fullName>
    </submittedName>
</protein>
<evidence type="ECO:0000313" key="1">
    <source>
        <dbReference type="EMBL" id="GAA97659.1"/>
    </source>
</evidence>
<reference evidence="1 2" key="2">
    <citation type="journal article" date="2012" name="Open Biol.">
        <title>Characteristics of nucleosomes and linker DNA regions on the genome of the basidiomycete Mixia osmundae revealed by mono- and dinucleosome mapping.</title>
        <authorList>
            <person name="Nishida H."/>
            <person name="Kondo S."/>
            <person name="Matsumoto T."/>
            <person name="Suzuki Y."/>
            <person name="Yoshikawa H."/>
            <person name="Taylor T.D."/>
            <person name="Sugiyama J."/>
        </authorList>
    </citation>
    <scope>NUCLEOTIDE SEQUENCE [LARGE SCALE GENOMIC DNA]</scope>
    <source>
        <strain evidence="2">CBS 9802 / IAM 14324 / JCM 22182 / KY 12970</strain>
    </source>
</reference>
<dbReference type="InParanoid" id="G7E499"/>
<dbReference type="HOGENOM" id="CLU_214586_0_0_1"/>
<gene>
    <name evidence="1" type="primary">Mo04337</name>
    <name evidence="1" type="ORF">E5Q_04337</name>
</gene>
<reference evidence="1 2" key="1">
    <citation type="journal article" date="2011" name="J. Gen. Appl. Microbiol.">
        <title>Draft genome sequencing of the enigmatic basidiomycete Mixia osmundae.</title>
        <authorList>
            <person name="Nishida H."/>
            <person name="Nagatsuka Y."/>
            <person name="Sugiyama J."/>
        </authorList>
    </citation>
    <scope>NUCLEOTIDE SEQUENCE [LARGE SCALE GENOMIC DNA]</scope>
    <source>
        <strain evidence="2">CBS 9802 / IAM 14324 / JCM 22182 / KY 12970</strain>
    </source>
</reference>
<organism evidence="1 2">
    <name type="scientific">Mixia osmundae (strain CBS 9802 / IAM 14324 / JCM 22182 / KY 12970)</name>
    <dbReference type="NCBI Taxonomy" id="764103"/>
    <lineage>
        <taxon>Eukaryota</taxon>
        <taxon>Fungi</taxon>
        <taxon>Dikarya</taxon>
        <taxon>Basidiomycota</taxon>
        <taxon>Pucciniomycotina</taxon>
        <taxon>Mixiomycetes</taxon>
        <taxon>Mixiales</taxon>
        <taxon>Mixiaceae</taxon>
        <taxon>Mixia</taxon>
    </lineage>
</organism>
<sequence length="34" mass="3910">MAYRNNLYCWHQTHAQCIADKNCGWDANVGCLPI</sequence>
<dbReference type="AlphaFoldDB" id="G7E499"/>
<accession>G7E499</accession>
<comment type="caution">
    <text evidence="1">The sequence shown here is derived from an EMBL/GenBank/DDBJ whole genome shotgun (WGS) entry which is preliminary data.</text>
</comment>
<proteinExistence type="predicted"/>
<keyword evidence="2" id="KW-1185">Reference proteome</keyword>
<name>G7E499_MIXOS</name>
<evidence type="ECO:0000313" key="2">
    <source>
        <dbReference type="Proteomes" id="UP000009131"/>
    </source>
</evidence>